<dbReference type="EMBL" id="RKQT01000002">
    <property type="protein sequence ID" value="RPE93648.1"/>
    <property type="molecule type" value="Genomic_DNA"/>
</dbReference>
<dbReference type="GO" id="GO:0006974">
    <property type="term" value="P:DNA damage response"/>
    <property type="evidence" value="ECO:0007669"/>
    <property type="project" value="TreeGrafter"/>
</dbReference>
<evidence type="ECO:0000313" key="2">
    <source>
        <dbReference type="EMBL" id="QIM64116.1"/>
    </source>
</evidence>
<feature type="chain" id="PRO_5042230581" evidence="1">
    <location>
        <begin position="22"/>
        <end position="240"/>
    </location>
</feature>
<reference evidence="3 4" key="2">
    <citation type="submission" date="2018-11" db="EMBL/GenBank/DDBJ databases">
        <title>Genomic Encyclopedia of Type Strains, Phase IV (KMG-IV): sequencing the most valuable type-strain genomes for metagenomic binning, comparative biology and taxonomic classification.</title>
        <authorList>
            <person name="Goeker M."/>
        </authorList>
    </citation>
    <scope>NUCLEOTIDE SEQUENCE [LARGE SCALE GENOMIC DNA]</scope>
    <source>
        <strain evidence="3 4">DSM 25797</strain>
    </source>
</reference>
<proteinExistence type="predicted"/>
<dbReference type="Gene3D" id="3.30.110.170">
    <property type="entry name" value="Protein of unknown function (DUF541), domain 1"/>
    <property type="match status" value="1"/>
</dbReference>
<keyword evidence="4" id="KW-1185">Reference proteome</keyword>
<keyword evidence="1" id="KW-0732">Signal</keyword>
<gene>
    <name evidence="2" type="ORF">A4G17_00945</name>
    <name evidence="3" type="ORF">EDC49_1161</name>
</gene>
<dbReference type="KEGG" id="fcl:A4G17_00945"/>
<reference evidence="2 5" key="1">
    <citation type="submission" date="2016-03" db="EMBL/GenBank/DDBJ databases">
        <authorList>
            <person name="Hansen M.J."/>
            <person name="Bojesen A.M."/>
            <person name="Planet P."/>
        </authorList>
    </citation>
    <scope>NUCLEOTIDE SEQUENCE [LARGE SCALE GENOMIC DNA]</scope>
    <source>
        <strain evidence="2 5">HPA 21</strain>
    </source>
</reference>
<dbReference type="Gene3D" id="3.30.70.2970">
    <property type="entry name" value="Protein of unknown function (DUF541), domain 2"/>
    <property type="match status" value="1"/>
</dbReference>
<evidence type="ECO:0000313" key="4">
    <source>
        <dbReference type="Proteomes" id="UP000276901"/>
    </source>
</evidence>
<dbReference type="InterPro" id="IPR052022">
    <property type="entry name" value="26kDa_periplasmic_antigen"/>
</dbReference>
<evidence type="ECO:0000313" key="3">
    <source>
        <dbReference type="EMBL" id="RPE93648.1"/>
    </source>
</evidence>
<dbReference type="Proteomes" id="UP000276901">
    <property type="component" value="Unassembled WGS sequence"/>
</dbReference>
<sequence length="240" mass="26227">MKLQKYLAILPLAAATFAVSAETNPESTYNGKGSQFHFSTQVSRTVEKDLMKAEVYSRKSGKSLAELKTQVSTNLNKFLEIAKQHADIDIAANGISNYADYNKDGKVTGWVAEGQITLTSKNFDAMAKVLENLGDHVAISYIDFSVSPEKMASLEDEMTLEIIKQFQHKANVIQQGLNAKKYVLSDVRLNTPSDIAPASSPRMYAVSTMKASSMSSTEQLPLEADKQTISATASGKVIFE</sequence>
<evidence type="ECO:0000256" key="1">
    <source>
        <dbReference type="SAM" id="SignalP"/>
    </source>
</evidence>
<dbReference type="Proteomes" id="UP000502287">
    <property type="component" value="Chromosome"/>
</dbReference>
<organism evidence="2 5">
    <name type="scientific">Frederiksenia canicola</name>
    <dbReference type="NCBI Taxonomy" id="123824"/>
    <lineage>
        <taxon>Bacteria</taxon>
        <taxon>Pseudomonadati</taxon>
        <taxon>Pseudomonadota</taxon>
        <taxon>Gammaproteobacteria</taxon>
        <taxon>Pasteurellales</taxon>
        <taxon>Pasteurellaceae</taxon>
        <taxon>Frederiksenia</taxon>
    </lineage>
</organism>
<evidence type="ECO:0000313" key="5">
    <source>
        <dbReference type="Proteomes" id="UP000502287"/>
    </source>
</evidence>
<dbReference type="RefSeq" id="WP_123956804.1">
    <property type="nucleotide sequence ID" value="NZ_CP015029.1"/>
</dbReference>
<dbReference type="EMBL" id="CP015029">
    <property type="protein sequence ID" value="QIM64116.1"/>
    <property type="molecule type" value="Genomic_DNA"/>
</dbReference>
<feature type="signal peptide" evidence="1">
    <location>
        <begin position="1"/>
        <end position="21"/>
    </location>
</feature>
<protein>
    <submittedName>
        <fullName evidence="3">Secreted protein</fullName>
    </submittedName>
</protein>
<name>A0AAE6X4P6_9PAST</name>
<dbReference type="PANTHER" id="PTHR34387">
    <property type="entry name" value="SLR1258 PROTEIN"/>
    <property type="match status" value="1"/>
</dbReference>
<accession>A0AAE6X4P6</accession>
<dbReference type="InterPro" id="IPR007497">
    <property type="entry name" value="SIMPL/DUF541"/>
</dbReference>
<dbReference type="PANTHER" id="PTHR34387:SF1">
    <property type="entry name" value="PERIPLASMIC IMMUNOGENIC PROTEIN"/>
    <property type="match status" value="1"/>
</dbReference>
<dbReference type="AlphaFoldDB" id="A0AAE6X4P6"/>
<dbReference type="Pfam" id="PF04402">
    <property type="entry name" value="SIMPL"/>
    <property type="match status" value="1"/>
</dbReference>